<name>A0A1S2PHH1_9ACTN</name>
<dbReference type="AlphaFoldDB" id="A0A1S2PHH1"/>
<dbReference type="EMBL" id="MLYP01000032">
    <property type="protein sequence ID" value="OIJ93249.1"/>
    <property type="molecule type" value="Genomic_DNA"/>
</dbReference>
<protein>
    <submittedName>
        <fullName evidence="1">Uncharacterized protein</fullName>
    </submittedName>
</protein>
<evidence type="ECO:0000313" key="1">
    <source>
        <dbReference type="EMBL" id="OIJ93249.1"/>
    </source>
</evidence>
<dbReference type="InterPro" id="IPR045428">
    <property type="entry name" value="EACC1"/>
</dbReference>
<dbReference type="Proteomes" id="UP000179935">
    <property type="component" value="Unassembled WGS sequence"/>
</dbReference>
<comment type="caution">
    <text evidence="1">The sequence shown here is derived from an EMBL/GenBank/DDBJ whole genome shotgun (WGS) entry which is preliminary data.</text>
</comment>
<proteinExistence type="predicted"/>
<gene>
    <name evidence="1" type="ORF">BIV24_12020</name>
</gene>
<dbReference type="Pfam" id="PF19953">
    <property type="entry name" value="EACC1"/>
    <property type="match status" value="1"/>
</dbReference>
<dbReference type="RefSeq" id="WP_071366246.1">
    <property type="nucleotide sequence ID" value="NZ_MLYP01000032.1"/>
</dbReference>
<organism evidence="1 2">
    <name type="scientific">Streptomyces colonosanans</name>
    <dbReference type="NCBI Taxonomy" id="1428652"/>
    <lineage>
        <taxon>Bacteria</taxon>
        <taxon>Bacillati</taxon>
        <taxon>Actinomycetota</taxon>
        <taxon>Actinomycetes</taxon>
        <taxon>Kitasatosporales</taxon>
        <taxon>Streptomycetaceae</taxon>
        <taxon>Streptomyces</taxon>
    </lineage>
</organism>
<evidence type="ECO:0000313" key="2">
    <source>
        <dbReference type="Proteomes" id="UP000179935"/>
    </source>
</evidence>
<reference evidence="1 2" key="1">
    <citation type="submission" date="2016-10" db="EMBL/GenBank/DDBJ databases">
        <title>Genome sequence of Streptomyces sp. MUSC 93.</title>
        <authorList>
            <person name="Lee L.-H."/>
            <person name="Ser H.-L."/>
            <person name="Law J.W.-F."/>
        </authorList>
    </citation>
    <scope>NUCLEOTIDE SEQUENCE [LARGE SCALE GENOMIC DNA]</scope>
    <source>
        <strain evidence="1 2">MUSC 93</strain>
    </source>
</reference>
<sequence length="139" mass="14982">MPEVHLQARSDRFDEDDERWRSQVLLLHMALEEAAGPLERRSEPVPGAKGALSDVVLHLTGPGIVAGVVAGLNAWLKRDRGRSVHLTWTVDGRRGEFIVTTNTSDNETLRSALEHGLRAAAGDATTVDELADPNGAPGD</sequence>
<keyword evidence="2" id="KW-1185">Reference proteome</keyword>
<dbReference type="OrthoDB" id="4215582at2"/>
<accession>A0A1S2PHH1</accession>